<comment type="similarity">
    <text evidence="1">Belongs to the thioesterase PaaI family.</text>
</comment>
<sequence length="143" mass="15326">MTTEIPVDNPLLSHLGIRLVEWRTGHAEFHLAINAHHLNRQGNLQGGVVATLLDVACGYAGLSPPDSGRRDDSATVMLNVSFLDKANSGVLIARGCVSRSGKRLYFATGEVTTDEGRIIATAQGTFRIFREADRDQAPGAARG</sequence>
<evidence type="ECO:0000256" key="2">
    <source>
        <dbReference type="ARBA" id="ARBA00022801"/>
    </source>
</evidence>
<evidence type="ECO:0000313" key="4">
    <source>
        <dbReference type="EMBL" id="PZQ45725.1"/>
    </source>
</evidence>
<evidence type="ECO:0000313" key="5">
    <source>
        <dbReference type="Proteomes" id="UP000249185"/>
    </source>
</evidence>
<dbReference type="PANTHER" id="PTHR21660:SF1">
    <property type="entry name" value="ACYL-COENZYME A THIOESTERASE 13"/>
    <property type="match status" value="1"/>
</dbReference>
<protein>
    <submittedName>
        <fullName evidence="4">ABC transporter substrate-binding protein</fullName>
    </submittedName>
</protein>
<dbReference type="NCBIfam" id="TIGR00369">
    <property type="entry name" value="unchar_dom_1"/>
    <property type="match status" value="1"/>
</dbReference>
<dbReference type="EMBL" id="QFPW01000041">
    <property type="protein sequence ID" value="PZQ45725.1"/>
    <property type="molecule type" value="Genomic_DNA"/>
</dbReference>
<dbReference type="SUPFAM" id="SSF54637">
    <property type="entry name" value="Thioesterase/thiol ester dehydrase-isomerase"/>
    <property type="match status" value="1"/>
</dbReference>
<dbReference type="AlphaFoldDB" id="A0A2W5N4P9"/>
<proteinExistence type="inferred from homology"/>
<dbReference type="InterPro" id="IPR029069">
    <property type="entry name" value="HotDog_dom_sf"/>
</dbReference>
<dbReference type="Gene3D" id="3.10.129.10">
    <property type="entry name" value="Hotdog Thioesterase"/>
    <property type="match status" value="1"/>
</dbReference>
<evidence type="ECO:0000259" key="3">
    <source>
        <dbReference type="Pfam" id="PF03061"/>
    </source>
</evidence>
<comment type="caution">
    <text evidence="4">The sequence shown here is derived from an EMBL/GenBank/DDBJ whole genome shotgun (WGS) entry which is preliminary data.</text>
</comment>
<feature type="domain" description="Thioesterase" evidence="3">
    <location>
        <begin position="42"/>
        <end position="119"/>
    </location>
</feature>
<keyword evidence="2" id="KW-0378">Hydrolase</keyword>
<dbReference type="CDD" id="cd03443">
    <property type="entry name" value="PaaI_thioesterase"/>
    <property type="match status" value="1"/>
</dbReference>
<accession>A0A2W5N4P9</accession>
<name>A0A2W5N4P9_RHOSU</name>
<dbReference type="Pfam" id="PF03061">
    <property type="entry name" value="4HBT"/>
    <property type="match status" value="1"/>
</dbReference>
<dbReference type="GO" id="GO:0047617">
    <property type="term" value="F:fatty acyl-CoA hydrolase activity"/>
    <property type="evidence" value="ECO:0007669"/>
    <property type="project" value="InterPro"/>
</dbReference>
<dbReference type="InterPro" id="IPR006683">
    <property type="entry name" value="Thioestr_dom"/>
</dbReference>
<dbReference type="PANTHER" id="PTHR21660">
    <property type="entry name" value="THIOESTERASE SUPERFAMILY MEMBER-RELATED"/>
    <property type="match status" value="1"/>
</dbReference>
<gene>
    <name evidence="4" type="ORF">DI556_22170</name>
</gene>
<dbReference type="InterPro" id="IPR003736">
    <property type="entry name" value="PAAI_dom"/>
</dbReference>
<reference evidence="4 5" key="1">
    <citation type="submission" date="2017-08" db="EMBL/GenBank/DDBJ databases">
        <title>Infants hospitalized years apart are colonized by the same room-sourced microbial strains.</title>
        <authorList>
            <person name="Brooks B."/>
            <person name="Olm M.R."/>
            <person name="Firek B.A."/>
            <person name="Baker R."/>
            <person name="Thomas B.C."/>
            <person name="Morowitz M.J."/>
            <person name="Banfield J.F."/>
        </authorList>
    </citation>
    <scope>NUCLEOTIDE SEQUENCE [LARGE SCALE GENOMIC DNA]</scope>
    <source>
        <strain evidence="4">S2_005_002_R2_34</strain>
    </source>
</reference>
<organism evidence="4 5">
    <name type="scientific">Rhodovulum sulfidophilum</name>
    <name type="common">Rhodobacter sulfidophilus</name>
    <dbReference type="NCBI Taxonomy" id="35806"/>
    <lineage>
        <taxon>Bacteria</taxon>
        <taxon>Pseudomonadati</taxon>
        <taxon>Pseudomonadota</taxon>
        <taxon>Alphaproteobacteria</taxon>
        <taxon>Rhodobacterales</taxon>
        <taxon>Paracoccaceae</taxon>
        <taxon>Rhodovulum</taxon>
    </lineage>
</organism>
<evidence type="ECO:0000256" key="1">
    <source>
        <dbReference type="ARBA" id="ARBA00008324"/>
    </source>
</evidence>
<dbReference type="InterPro" id="IPR039298">
    <property type="entry name" value="ACOT13"/>
</dbReference>
<dbReference type="Proteomes" id="UP000249185">
    <property type="component" value="Unassembled WGS sequence"/>
</dbReference>